<comment type="subcellular location">
    <subcellularLocation>
        <location evidence="1">Nucleus</location>
    </subcellularLocation>
</comment>
<evidence type="ECO:0000256" key="4">
    <source>
        <dbReference type="ARBA" id="ARBA00022833"/>
    </source>
</evidence>
<evidence type="ECO:0000313" key="7">
    <source>
        <dbReference type="Proteomes" id="UP001258017"/>
    </source>
</evidence>
<dbReference type="SUPFAM" id="SSF53098">
    <property type="entry name" value="Ribonuclease H-like"/>
    <property type="match status" value="1"/>
</dbReference>
<reference evidence="6" key="2">
    <citation type="journal article" date="2023" name="Commun. Biol.">
        <title>Intrasexual cuticular hydrocarbon dimorphism in a wasp sheds light on hydrocarbon biosynthesis genes in Hymenoptera.</title>
        <authorList>
            <person name="Moris V.C."/>
            <person name="Podsiadlowski L."/>
            <person name="Martin S."/>
            <person name="Oeyen J.P."/>
            <person name="Donath A."/>
            <person name="Petersen M."/>
            <person name="Wilbrandt J."/>
            <person name="Misof B."/>
            <person name="Liedtke D."/>
            <person name="Thamm M."/>
            <person name="Scheiner R."/>
            <person name="Schmitt T."/>
            <person name="Niehuis O."/>
        </authorList>
    </citation>
    <scope>NUCLEOTIDE SEQUENCE</scope>
    <source>
        <strain evidence="6">GBR_01_08_01A</strain>
    </source>
</reference>
<keyword evidence="4" id="KW-0862">Zinc</keyword>
<keyword evidence="5" id="KW-0539">Nucleus</keyword>
<proteinExistence type="predicted"/>
<evidence type="ECO:0008006" key="8">
    <source>
        <dbReference type="Google" id="ProtNLM"/>
    </source>
</evidence>
<dbReference type="GO" id="GO:0008270">
    <property type="term" value="F:zinc ion binding"/>
    <property type="evidence" value="ECO:0007669"/>
    <property type="project" value="UniProtKB-KW"/>
</dbReference>
<protein>
    <recommendedName>
        <fullName evidence="8">Zinc finger BED domain-containing protein 1</fullName>
    </recommendedName>
</protein>
<dbReference type="InterPro" id="IPR012337">
    <property type="entry name" value="RNaseH-like_sf"/>
</dbReference>
<name>A0AAD9VLI6_9HYME</name>
<accession>A0AAD9VLI6</accession>
<dbReference type="PANTHER" id="PTHR46481">
    <property type="entry name" value="ZINC FINGER BED DOMAIN-CONTAINING PROTEIN 4"/>
    <property type="match status" value="1"/>
</dbReference>
<evidence type="ECO:0000256" key="1">
    <source>
        <dbReference type="ARBA" id="ARBA00004123"/>
    </source>
</evidence>
<evidence type="ECO:0000313" key="6">
    <source>
        <dbReference type="EMBL" id="KAK2578240.1"/>
    </source>
</evidence>
<dbReference type="InterPro" id="IPR052035">
    <property type="entry name" value="ZnF_BED_domain_contain"/>
</dbReference>
<dbReference type="Proteomes" id="UP001258017">
    <property type="component" value="Unassembled WGS sequence"/>
</dbReference>
<organism evidence="6 7">
    <name type="scientific">Odynerus spinipes</name>
    <dbReference type="NCBI Taxonomy" id="1348599"/>
    <lineage>
        <taxon>Eukaryota</taxon>
        <taxon>Metazoa</taxon>
        <taxon>Ecdysozoa</taxon>
        <taxon>Arthropoda</taxon>
        <taxon>Hexapoda</taxon>
        <taxon>Insecta</taxon>
        <taxon>Pterygota</taxon>
        <taxon>Neoptera</taxon>
        <taxon>Endopterygota</taxon>
        <taxon>Hymenoptera</taxon>
        <taxon>Apocrita</taxon>
        <taxon>Aculeata</taxon>
        <taxon>Vespoidea</taxon>
        <taxon>Vespidae</taxon>
        <taxon>Eumeninae</taxon>
        <taxon>Odynerus</taxon>
    </lineage>
</organism>
<reference evidence="6" key="1">
    <citation type="submission" date="2021-08" db="EMBL/GenBank/DDBJ databases">
        <authorList>
            <person name="Misof B."/>
            <person name="Oliver O."/>
            <person name="Podsiadlowski L."/>
            <person name="Donath A."/>
            <person name="Peters R."/>
            <person name="Mayer C."/>
            <person name="Rust J."/>
            <person name="Gunkel S."/>
            <person name="Lesny P."/>
            <person name="Martin S."/>
            <person name="Oeyen J.P."/>
            <person name="Petersen M."/>
            <person name="Panagiotis P."/>
            <person name="Wilbrandt J."/>
            <person name="Tanja T."/>
        </authorList>
    </citation>
    <scope>NUCLEOTIDE SEQUENCE</scope>
    <source>
        <strain evidence="6">GBR_01_08_01A</strain>
        <tissue evidence="6">Thorax + abdomen</tissue>
    </source>
</reference>
<gene>
    <name evidence="6" type="ORF">KPH14_000768</name>
</gene>
<dbReference type="AlphaFoldDB" id="A0AAD9VLI6"/>
<dbReference type="PANTHER" id="PTHR46481:SF10">
    <property type="entry name" value="ZINC FINGER BED DOMAIN-CONTAINING PROTEIN 39"/>
    <property type="match status" value="1"/>
</dbReference>
<sequence length="229" mass="25507">MLIKTINEWGFDTNRVSAVVTDNAANMVKAVEIAFGKKKHIPCFAHTLNLVAQNILQIPEMQNILLKIKTIVTFFKQSCVASDELRKAVSAETKLIQDVPTRWNSTYYMIQRFLELKTAVSDILICHKTAPPMLTGLELNIASSLLNILRPLEAATKEISGDKYCTGSKVIPLVNCTVSKLKTIVIEEPLVMEVRKLILKEINKRMGNIEQVSSLAIATLLDPRSVTSI</sequence>
<dbReference type="EMBL" id="JAIFRP010000497">
    <property type="protein sequence ID" value="KAK2578240.1"/>
    <property type="molecule type" value="Genomic_DNA"/>
</dbReference>
<keyword evidence="7" id="KW-1185">Reference proteome</keyword>
<comment type="caution">
    <text evidence="6">The sequence shown here is derived from an EMBL/GenBank/DDBJ whole genome shotgun (WGS) entry which is preliminary data.</text>
</comment>
<evidence type="ECO:0000256" key="3">
    <source>
        <dbReference type="ARBA" id="ARBA00022771"/>
    </source>
</evidence>
<keyword evidence="3" id="KW-0863">Zinc-finger</keyword>
<evidence type="ECO:0000256" key="5">
    <source>
        <dbReference type="ARBA" id="ARBA00023242"/>
    </source>
</evidence>
<dbReference type="GO" id="GO:0005634">
    <property type="term" value="C:nucleus"/>
    <property type="evidence" value="ECO:0007669"/>
    <property type="project" value="UniProtKB-SubCell"/>
</dbReference>
<evidence type="ECO:0000256" key="2">
    <source>
        <dbReference type="ARBA" id="ARBA00022723"/>
    </source>
</evidence>
<keyword evidence="2" id="KW-0479">Metal-binding</keyword>